<evidence type="ECO:0000256" key="6">
    <source>
        <dbReference type="ARBA" id="ARBA00022619"/>
    </source>
</evidence>
<dbReference type="SUPFAM" id="SSF53597">
    <property type="entry name" value="Dihydrofolate reductase-like"/>
    <property type="match status" value="1"/>
</dbReference>
<dbReference type="EC" id="1.1.1.193" evidence="15"/>
<accession>A0A2P6ML11</accession>
<dbReference type="SUPFAM" id="SSF53927">
    <property type="entry name" value="Cytidine deaminase-like"/>
    <property type="match status" value="1"/>
</dbReference>
<dbReference type="GO" id="GO:0008703">
    <property type="term" value="F:5-amino-6-(5-phosphoribosylamino)uracil reductase activity"/>
    <property type="evidence" value="ECO:0007669"/>
    <property type="project" value="UniProtKB-EC"/>
</dbReference>
<evidence type="ECO:0000313" key="20">
    <source>
        <dbReference type="EMBL" id="PRO66970.1"/>
    </source>
</evidence>
<evidence type="ECO:0000256" key="14">
    <source>
        <dbReference type="ARBA" id="ARBA00049886"/>
    </source>
</evidence>
<name>A0A2P6ML11_ALKUR</name>
<evidence type="ECO:0000256" key="7">
    <source>
        <dbReference type="ARBA" id="ARBA00022723"/>
    </source>
</evidence>
<evidence type="ECO:0000256" key="3">
    <source>
        <dbReference type="ARBA" id="ARBA00004910"/>
    </source>
</evidence>
<keyword evidence="12" id="KW-0511">Multifunctional enzyme</keyword>
<feature type="binding site" evidence="18">
    <location>
        <position position="69"/>
    </location>
    <ligand>
        <name>Zn(2+)</name>
        <dbReference type="ChEBI" id="CHEBI:29105"/>
        <note>catalytic</note>
    </ligand>
</feature>
<dbReference type="EC" id="3.5.4.26" evidence="15"/>
<evidence type="ECO:0000256" key="2">
    <source>
        <dbReference type="ARBA" id="ARBA00004882"/>
    </source>
</evidence>
<dbReference type="InterPro" id="IPR016192">
    <property type="entry name" value="APOBEC/CMP_deaminase_Zn-bd"/>
</dbReference>
<comment type="function">
    <text evidence="1 15">Converts 2,5-diamino-6-(ribosylamino)-4(3h)-pyrimidinone 5'-phosphate into 5-amino-6-(ribosylamino)-2,4(1h,3h)-pyrimidinedione 5'-phosphate.</text>
</comment>
<evidence type="ECO:0000256" key="9">
    <source>
        <dbReference type="ARBA" id="ARBA00022833"/>
    </source>
</evidence>
<dbReference type="PANTHER" id="PTHR38011">
    <property type="entry name" value="DIHYDROFOLATE REDUCTASE FAMILY PROTEIN (AFU_ORTHOLOGUE AFUA_8G06820)"/>
    <property type="match status" value="1"/>
</dbReference>
<keyword evidence="7 15" id="KW-0479">Metal-binding</keyword>
<feature type="binding site" evidence="17">
    <location>
        <position position="148"/>
    </location>
    <ligand>
        <name>NADP(+)</name>
        <dbReference type="ChEBI" id="CHEBI:58349"/>
    </ligand>
</feature>
<evidence type="ECO:0000256" key="17">
    <source>
        <dbReference type="PIRSR" id="PIRSR006769-2"/>
    </source>
</evidence>
<dbReference type="GO" id="GO:0008270">
    <property type="term" value="F:zinc ion binding"/>
    <property type="evidence" value="ECO:0007669"/>
    <property type="project" value="InterPro"/>
</dbReference>
<feature type="binding site" evidence="17">
    <location>
        <position position="194"/>
    </location>
    <ligand>
        <name>NADP(+)</name>
        <dbReference type="ChEBI" id="CHEBI:58349"/>
    </ligand>
</feature>
<dbReference type="GO" id="GO:0009231">
    <property type="term" value="P:riboflavin biosynthetic process"/>
    <property type="evidence" value="ECO:0007669"/>
    <property type="project" value="UniProtKB-UniPathway"/>
</dbReference>
<dbReference type="NCBIfam" id="TIGR00326">
    <property type="entry name" value="eubact_ribD"/>
    <property type="match status" value="1"/>
</dbReference>
<comment type="catalytic activity">
    <reaction evidence="13 15">
        <text>5-amino-6-(5-phospho-D-ribitylamino)uracil + NADP(+) = 5-amino-6-(5-phospho-D-ribosylamino)uracil + NADPH + H(+)</text>
        <dbReference type="Rhea" id="RHEA:17845"/>
        <dbReference type="ChEBI" id="CHEBI:15378"/>
        <dbReference type="ChEBI" id="CHEBI:57783"/>
        <dbReference type="ChEBI" id="CHEBI:58349"/>
        <dbReference type="ChEBI" id="CHEBI:58421"/>
        <dbReference type="ChEBI" id="CHEBI:58453"/>
        <dbReference type="EC" id="1.1.1.193"/>
    </reaction>
</comment>
<dbReference type="InterPro" id="IPR011549">
    <property type="entry name" value="RibD_C"/>
</dbReference>
<evidence type="ECO:0000313" key="21">
    <source>
        <dbReference type="Proteomes" id="UP000243650"/>
    </source>
</evidence>
<comment type="cofactor">
    <cofactor evidence="15 18">
        <name>Zn(2+)</name>
        <dbReference type="ChEBI" id="CHEBI:29105"/>
    </cofactor>
    <text evidence="15 18">Binds 1 zinc ion.</text>
</comment>
<dbReference type="UniPathway" id="UPA00275">
    <property type="reaction ID" value="UER00401"/>
</dbReference>
<evidence type="ECO:0000256" key="13">
    <source>
        <dbReference type="ARBA" id="ARBA00049861"/>
    </source>
</evidence>
<keyword evidence="11 15" id="KW-0560">Oxidoreductase</keyword>
<comment type="catalytic activity">
    <reaction evidence="14 15">
        <text>2,5-diamino-6-hydroxy-4-(5-phosphoribosylamino)-pyrimidine + H2O + H(+) = 5-amino-6-(5-phospho-D-ribosylamino)uracil + NH4(+)</text>
        <dbReference type="Rhea" id="RHEA:21868"/>
        <dbReference type="ChEBI" id="CHEBI:15377"/>
        <dbReference type="ChEBI" id="CHEBI:15378"/>
        <dbReference type="ChEBI" id="CHEBI:28938"/>
        <dbReference type="ChEBI" id="CHEBI:58453"/>
        <dbReference type="ChEBI" id="CHEBI:58614"/>
        <dbReference type="EC" id="3.5.4.26"/>
    </reaction>
</comment>
<dbReference type="Proteomes" id="UP000243650">
    <property type="component" value="Unassembled WGS sequence"/>
</dbReference>
<dbReference type="PROSITE" id="PS00903">
    <property type="entry name" value="CYT_DCMP_DEAMINASES_1"/>
    <property type="match status" value="1"/>
</dbReference>
<feature type="binding site" evidence="17">
    <location>
        <position position="216"/>
    </location>
    <ligand>
        <name>NADP(+)</name>
        <dbReference type="ChEBI" id="CHEBI:58349"/>
    </ligand>
</feature>
<feature type="binding site" evidence="18">
    <location>
        <position position="78"/>
    </location>
    <ligand>
        <name>Zn(2+)</name>
        <dbReference type="ChEBI" id="CHEBI:29105"/>
        <note>catalytic</note>
    </ligand>
</feature>
<evidence type="ECO:0000256" key="8">
    <source>
        <dbReference type="ARBA" id="ARBA00022801"/>
    </source>
</evidence>
<evidence type="ECO:0000256" key="18">
    <source>
        <dbReference type="PIRSR" id="PIRSR006769-3"/>
    </source>
</evidence>
<evidence type="ECO:0000256" key="10">
    <source>
        <dbReference type="ARBA" id="ARBA00022857"/>
    </source>
</evidence>
<protein>
    <recommendedName>
        <fullName evidence="15">Riboflavin biosynthesis protein RibD</fullName>
    </recommendedName>
    <domain>
        <recommendedName>
            <fullName evidence="15">Diaminohydroxyphosphoribosylaminopyrimidine deaminase</fullName>
            <shortName evidence="15">DRAP deaminase</shortName>
            <ecNumber evidence="15">3.5.4.26</ecNumber>
        </recommendedName>
        <alternativeName>
            <fullName evidence="15">Riboflavin-specific deaminase</fullName>
        </alternativeName>
    </domain>
    <domain>
        <recommendedName>
            <fullName evidence="15">5-amino-6-(5-phosphoribosylamino)uracil reductase</fullName>
            <ecNumber evidence="15">1.1.1.193</ecNumber>
        </recommendedName>
        <alternativeName>
            <fullName evidence="15">HTP reductase</fullName>
        </alternativeName>
    </domain>
</protein>
<sequence length="356" mass="38193">MKKAVQMAEMTVGQTSPNPSVGCVIVNNGEVVGTGVHLKAGGPHAERHALSMAGELAEGADAYVTLEPCSHTGRTPPCAEALIEAGVKRVFTASDDPDPRVSGRGIQMLRDAGIEVVTNVLKGEADELNRFFFHYIHTQRPYVTLKMATSIDGKTATASGESQWITGPESREDGHRLRRTHDAILTGINTVETDDPSLTVRLPEGGMQPLRVVLDTTLRFPEQARLLQDGGGVRIFTTEQAPADKVTRLREKGASVTVLPSFRIDVPDVLDMLGSEQVQSLLVEGGASIHDSFLRSGLFEQVVHYSAPILIGGEKAPGAAGGSGTASLSGAPRLHRHDVTVLGNDLRIIYRRKEEQ</sequence>
<dbReference type="PROSITE" id="PS51747">
    <property type="entry name" value="CYT_DCMP_DEAMINASES_2"/>
    <property type="match status" value="1"/>
</dbReference>
<dbReference type="InterPro" id="IPR024072">
    <property type="entry name" value="DHFR-like_dom_sf"/>
</dbReference>
<evidence type="ECO:0000256" key="1">
    <source>
        <dbReference type="ARBA" id="ARBA00002151"/>
    </source>
</evidence>
<feature type="binding site" evidence="17">
    <location>
        <position position="284"/>
    </location>
    <ligand>
        <name>substrate</name>
    </ligand>
</feature>
<evidence type="ECO:0000256" key="12">
    <source>
        <dbReference type="ARBA" id="ARBA00023268"/>
    </source>
</evidence>
<feature type="binding site" evidence="17">
    <location>
        <position position="178"/>
    </location>
    <ligand>
        <name>substrate</name>
    </ligand>
</feature>
<dbReference type="Pfam" id="PF01872">
    <property type="entry name" value="RibD_C"/>
    <property type="match status" value="1"/>
</dbReference>
<feature type="active site" description="Proton donor" evidence="16">
    <location>
        <position position="46"/>
    </location>
</feature>
<keyword evidence="10 15" id="KW-0521">NADP</keyword>
<dbReference type="CDD" id="cd01284">
    <property type="entry name" value="Riboflavin_deaminase-reductase"/>
    <property type="match status" value="1"/>
</dbReference>
<dbReference type="GO" id="GO:0050661">
    <property type="term" value="F:NADP binding"/>
    <property type="evidence" value="ECO:0007669"/>
    <property type="project" value="InterPro"/>
</dbReference>
<dbReference type="InterPro" id="IPR016193">
    <property type="entry name" value="Cytidine_deaminase-like"/>
</dbReference>
<organism evidence="20 21">
    <name type="scientific">Alkalicoccus urumqiensis</name>
    <name type="common">Bacillus urumqiensis</name>
    <dbReference type="NCBI Taxonomy" id="1548213"/>
    <lineage>
        <taxon>Bacteria</taxon>
        <taxon>Bacillati</taxon>
        <taxon>Bacillota</taxon>
        <taxon>Bacilli</taxon>
        <taxon>Bacillales</taxon>
        <taxon>Bacillaceae</taxon>
        <taxon>Alkalicoccus</taxon>
    </lineage>
</organism>
<feature type="binding site" evidence="17">
    <location>
        <begin position="286"/>
        <end position="292"/>
    </location>
    <ligand>
        <name>NADP(+)</name>
        <dbReference type="ChEBI" id="CHEBI:58349"/>
    </ligand>
</feature>
<dbReference type="InterPro" id="IPR002734">
    <property type="entry name" value="RibDG_C"/>
</dbReference>
<dbReference type="NCBIfam" id="TIGR00227">
    <property type="entry name" value="ribD_Cterm"/>
    <property type="match status" value="1"/>
</dbReference>
<dbReference type="OrthoDB" id="9800865at2"/>
<dbReference type="AlphaFoldDB" id="A0A2P6ML11"/>
<feature type="binding site" evidence="17">
    <location>
        <position position="198"/>
    </location>
    <ligand>
        <name>substrate</name>
    </ligand>
</feature>
<dbReference type="Pfam" id="PF00383">
    <property type="entry name" value="dCMP_cyt_deam_1"/>
    <property type="match status" value="1"/>
</dbReference>
<evidence type="ECO:0000256" key="11">
    <source>
        <dbReference type="ARBA" id="ARBA00023002"/>
    </source>
</evidence>
<evidence type="ECO:0000256" key="15">
    <source>
        <dbReference type="PIRNR" id="PIRNR006769"/>
    </source>
</evidence>
<feature type="binding site" evidence="18">
    <location>
        <position position="44"/>
    </location>
    <ligand>
        <name>Zn(2+)</name>
        <dbReference type="ChEBI" id="CHEBI:29105"/>
        <note>catalytic</note>
    </ligand>
</feature>
<evidence type="ECO:0000256" key="5">
    <source>
        <dbReference type="ARBA" id="ARBA00007417"/>
    </source>
</evidence>
<dbReference type="Gene3D" id="3.40.430.10">
    <property type="entry name" value="Dihydrofolate Reductase, subunit A"/>
    <property type="match status" value="1"/>
</dbReference>
<keyword evidence="8 15" id="KW-0378">Hydrolase</keyword>
<comment type="similarity">
    <text evidence="5 15">In the C-terminal section; belongs to the HTP reductase family.</text>
</comment>
<proteinExistence type="inferred from homology"/>
<dbReference type="Gene3D" id="3.40.140.10">
    <property type="entry name" value="Cytidine Deaminase, domain 2"/>
    <property type="match status" value="1"/>
</dbReference>
<dbReference type="InterPro" id="IPR050765">
    <property type="entry name" value="Riboflavin_Biosynth_HTPR"/>
</dbReference>
<comment type="pathway">
    <text evidence="2 15">Cofactor biosynthesis; riboflavin biosynthesis; 5-amino-6-(D-ribitylamino)uracil from GTP: step 2/4.</text>
</comment>
<dbReference type="RefSeq" id="WP_105958006.1">
    <property type="nucleotide sequence ID" value="NZ_PVNS01000002.1"/>
</dbReference>
<feature type="domain" description="CMP/dCMP-type deaminase" evidence="19">
    <location>
        <begin position="1"/>
        <end position="117"/>
    </location>
</feature>
<feature type="binding site" evidence="17">
    <location>
        <position position="162"/>
    </location>
    <ligand>
        <name>substrate</name>
    </ligand>
</feature>
<reference evidence="20 21" key="1">
    <citation type="submission" date="2018-03" db="EMBL/GenBank/DDBJ databases">
        <title>Bacillus urumqiensis sp. nov., a moderately haloalkaliphilic bacterium isolated from a salt lake.</title>
        <authorList>
            <person name="Zhao B."/>
            <person name="Liao Z."/>
        </authorList>
    </citation>
    <scope>NUCLEOTIDE SEQUENCE [LARGE SCALE GENOMIC DNA]</scope>
    <source>
        <strain evidence="20 21">BZ-SZ-XJ18</strain>
    </source>
</reference>
<comment type="similarity">
    <text evidence="4 15">In the N-terminal section; belongs to the cytidine and deoxycytidylate deaminase family.</text>
</comment>
<dbReference type="FunFam" id="3.40.140.10:FF:000025">
    <property type="entry name" value="Riboflavin biosynthesis protein RibD"/>
    <property type="match status" value="1"/>
</dbReference>
<keyword evidence="21" id="KW-1185">Reference proteome</keyword>
<gene>
    <name evidence="20" type="primary">ribD</name>
    <name evidence="20" type="ORF">C6I21_02240</name>
</gene>
<dbReference type="InterPro" id="IPR002125">
    <property type="entry name" value="CMP_dCMP_dom"/>
</dbReference>
<comment type="pathway">
    <text evidence="3 15">Cofactor biosynthesis; riboflavin biosynthesis; 5-amino-6-(D-ribitylamino)uracil from GTP: step 3/4.</text>
</comment>
<keyword evidence="6 15" id="KW-0686">Riboflavin biosynthesis</keyword>
<comment type="caution">
    <text evidence="20">The sequence shown here is derived from an EMBL/GenBank/DDBJ whole genome shotgun (WGS) entry which is preliminary data.</text>
</comment>
<evidence type="ECO:0000259" key="19">
    <source>
        <dbReference type="PROSITE" id="PS51747"/>
    </source>
</evidence>
<feature type="binding site" evidence="17">
    <location>
        <position position="164"/>
    </location>
    <ligand>
        <name>NADP(+)</name>
        <dbReference type="ChEBI" id="CHEBI:58349"/>
    </ligand>
</feature>
<dbReference type="PANTHER" id="PTHR38011:SF7">
    <property type="entry name" value="2,5-DIAMINO-6-RIBOSYLAMINO-4(3H)-PYRIMIDINONE 5'-PHOSPHATE REDUCTASE"/>
    <property type="match status" value="1"/>
</dbReference>
<feature type="binding site" evidence="17">
    <location>
        <position position="190"/>
    </location>
    <ligand>
        <name>NADP(+)</name>
        <dbReference type="ChEBI" id="CHEBI:58349"/>
    </ligand>
</feature>
<dbReference type="EMBL" id="PVNS01000002">
    <property type="protein sequence ID" value="PRO66970.1"/>
    <property type="molecule type" value="Genomic_DNA"/>
</dbReference>
<dbReference type="PIRSF" id="PIRSF006769">
    <property type="entry name" value="RibD"/>
    <property type="match status" value="1"/>
</dbReference>
<keyword evidence="9 15" id="KW-0862">Zinc</keyword>
<evidence type="ECO:0000256" key="4">
    <source>
        <dbReference type="ARBA" id="ARBA00005259"/>
    </source>
</evidence>
<evidence type="ECO:0000256" key="16">
    <source>
        <dbReference type="PIRSR" id="PIRSR006769-1"/>
    </source>
</evidence>
<feature type="binding site" evidence="17">
    <location>
        <position position="201"/>
    </location>
    <ligand>
        <name>substrate</name>
    </ligand>
</feature>
<dbReference type="GO" id="GO:0008835">
    <property type="term" value="F:diaminohydroxyphosphoribosylaminopyrimidine deaminase activity"/>
    <property type="evidence" value="ECO:0007669"/>
    <property type="project" value="UniProtKB-EC"/>
</dbReference>
<dbReference type="InterPro" id="IPR004794">
    <property type="entry name" value="Eubact_RibD"/>
</dbReference>